<dbReference type="HOGENOM" id="CLU_1223546_0_0_5"/>
<keyword evidence="2" id="KW-0732">Signal</keyword>
<feature type="compositionally biased region" description="Basic and acidic residues" evidence="1">
    <location>
        <begin position="30"/>
        <end position="48"/>
    </location>
</feature>
<evidence type="ECO:0000313" key="4">
    <source>
        <dbReference type="EMBL" id="BAQ15632.1"/>
    </source>
</evidence>
<name>A0A0A8JZ66_9HYPH</name>
<dbReference type="STRING" id="1384459.GL4_0162"/>
<accession>A0A0A8JZ66</accession>
<dbReference type="Pfam" id="PF05239">
    <property type="entry name" value="PRC"/>
    <property type="match status" value="1"/>
</dbReference>
<feature type="region of interest" description="Disordered" evidence="1">
    <location>
        <begin position="25"/>
        <end position="68"/>
    </location>
</feature>
<evidence type="ECO:0000259" key="3">
    <source>
        <dbReference type="Pfam" id="PF05239"/>
    </source>
</evidence>
<evidence type="ECO:0000313" key="5">
    <source>
        <dbReference type="Proteomes" id="UP000031643"/>
    </source>
</evidence>
<dbReference type="RefSeq" id="WP_052464005.1">
    <property type="nucleotide sequence ID" value="NZ_AP014648.1"/>
</dbReference>
<feature type="compositionally biased region" description="Polar residues" evidence="1">
    <location>
        <begin position="52"/>
        <end position="68"/>
    </location>
</feature>
<feature type="compositionally biased region" description="Polar residues" evidence="1">
    <location>
        <begin position="168"/>
        <end position="177"/>
    </location>
</feature>
<proteinExistence type="predicted"/>
<dbReference type="PANTHER" id="PTHR36505">
    <property type="entry name" value="BLR1072 PROTEIN"/>
    <property type="match status" value="1"/>
</dbReference>
<dbReference type="PANTHER" id="PTHR36505:SF1">
    <property type="entry name" value="BLR1072 PROTEIN"/>
    <property type="match status" value="1"/>
</dbReference>
<feature type="signal peptide" evidence="2">
    <location>
        <begin position="1"/>
        <end position="25"/>
    </location>
</feature>
<evidence type="ECO:0000256" key="1">
    <source>
        <dbReference type="SAM" id="MobiDB-lite"/>
    </source>
</evidence>
<dbReference type="InterPro" id="IPR027275">
    <property type="entry name" value="PRC-brl_dom"/>
</dbReference>
<dbReference type="AlphaFoldDB" id="A0A0A8JZ66"/>
<sequence>MKVKLLTTLTLALPLMASASPMVLAASDEPQTKAEAPKDAMQSKESAKDTGATKTMDSSMKNNDNPDMKTASNIEYVTRQQPSEWSAQALIGRDVINTDGEELGEINNVIIDESGKVVAVTVGVGGFLGLGEKDVGVPFDALKFETGTQSTETTQDSDTADQEKAADEQSSGETGNALSDRFEREHPDTKVVLDATRSQLKSAPEFLWLDEQADKRAEAEGTTTAQ</sequence>
<dbReference type="SUPFAM" id="SSF50346">
    <property type="entry name" value="PRC-barrel domain"/>
    <property type="match status" value="1"/>
</dbReference>
<feature type="compositionally biased region" description="Low complexity" evidence="1">
    <location>
        <begin position="146"/>
        <end position="157"/>
    </location>
</feature>
<feature type="compositionally biased region" description="Basic and acidic residues" evidence="1">
    <location>
        <begin position="180"/>
        <end position="191"/>
    </location>
</feature>
<gene>
    <name evidence="4" type="ORF">GL4_0162</name>
</gene>
<feature type="domain" description="PRC-barrel" evidence="3">
    <location>
        <begin position="88"/>
        <end position="145"/>
    </location>
</feature>
<dbReference type="Gene3D" id="2.30.30.240">
    <property type="entry name" value="PRC-barrel domain"/>
    <property type="match status" value="1"/>
</dbReference>
<keyword evidence="5" id="KW-1185">Reference proteome</keyword>
<feature type="region of interest" description="Disordered" evidence="1">
    <location>
        <begin position="146"/>
        <end position="226"/>
    </location>
</feature>
<dbReference type="InterPro" id="IPR011033">
    <property type="entry name" value="PRC_barrel-like_sf"/>
</dbReference>
<reference evidence="4 5" key="1">
    <citation type="submission" date="2014-09" db="EMBL/GenBank/DDBJ databases">
        <title>Genome sequencing of Methyloceanibacter caenitepidi Gela4.</title>
        <authorList>
            <person name="Takeuchi M."/>
            <person name="Susumu S."/>
            <person name="Kamagata Y."/>
            <person name="Oshima K."/>
            <person name="Hattori M."/>
            <person name="Iwasaki W."/>
        </authorList>
    </citation>
    <scope>NUCLEOTIDE SEQUENCE [LARGE SCALE GENOMIC DNA]</scope>
    <source>
        <strain evidence="4 5">Gela4</strain>
    </source>
</reference>
<feature type="chain" id="PRO_5002054330" description="PRC-barrel domain-containing protein" evidence="2">
    <location>
        <begin position="26"/>
        <end position="226"/>
    </location>
</feature>
<evidence type="ECO:0000256" key="2">
    <source>
        <dbReference type="SAM" id="SignalP"/>
    </source>
</evidence>
<organism evidence="4 5">
    <name type="scientific">Methyloceanibacter caenitepidi</name>
    <dbReference type="NCBI Taxonomy" id="1384459"/>
    <lineage>
        <taxon>Bacteria</taxon>
        <taxon>Pseudomonadati</taxon>
        <taxon>Pseudomonadota</taxon>
        <taxon>Alphaproteobacteria</taxon>
        <taxon>Hyphomicrobiales</taxon>
        <taxon>Hyphomicrobiaceae</taxon>
        <taxon>Methyloceanibacter</taxon>
    </lineage>
</organism>
<protein>
    <recommendedName>
        <fullName evidence="3">PRC-barrel domain-containing protein</fullName>
    </recommendedName>
</protein>
<dbReference type="KEGG" id="mcg:GL4_0162"/>
<dbReference type="Proteomes" id="UP000031643">
    <property type="component" value="Chromosome"/>
</dbReference>
<dbReference type="EMBL" id="AP014648">
    <property type="protein sequence ID" value="BAQ15632.1"/>
    <property type="molecule type" value="Genomic_DNA"/>
</dbReference>